<proteinExistence type="inferred from homology"/>
<evidence type="ECO:0000256" key="2">
    <source>
        <dbReference type="ARBA" id="ARBA00022490"/>
    </source>
</evidence>
<reference evidence="10" key="1">
    <citation type="submission" date="2025-08" db="UniProtKB">
        <authorList>
            <consortium name="RefSeq"/>
        </authorList>
    </citation>
    <scope>IDENTIFICATION</scope>
    <source>
        <strain evidence="10">14028-0561.14</strain>
        <tissue evidence="10">Whole fly</tissue>
    </source>
</reference>
<dbReference type="PANTHER" id="PTHR14344">
    <property type="entry name" value="WD REPEAT PROTEIN"/>
    <property type="match status" value="1"/>
</dbReference>
<evidence type="ECO:0000313" key="10">
    <source>
        <dbReference type="RefSeq" id="XP_017036537.1"/>
    </source>
</evidence>
<evidence type="ECO:0000256" key="6">
    <source>
        <dbReference type="ARBA" id="ARBA00038255"/>
    </source>
</evidence>
<evidence type="ECO:0000313" key="9">
    <source>
        <dbReference type="Proteomes" id="UP001652661"/>
    </source>
</evidence>
<dbReference type="GO" id="GO:0005737">
    <property type="term" value="C:cytoplasm"/>
    <property type="evidence" value="ECO:0007669"/>
    <property type="project" value="UniProtKB-SubCell"/>
</dbReference>
<evidence type="ECO:0000256" key="4">
    <source>
        <dbReference type="ARBA" id="ARBA00022694"/>
    </source>
</evidence>
<dbReference type="PROSITE" id="PS50082">
    <property type="entry name" value="WD_REPEATS_2"/>
    <property type="match status" value="1"/>
</dbReference>
<evidence type="ECO:0000256" key="1">
    <source>
        <dbReference type="ARBA" id="ARBA00004496"/>
    </source>
</evidence>
<gene>
    <name evidence="10" type="primary">LOC108084709</name>
</gene>
<dbReference type="Gene3D" id="2.130.10.10">
    <property type="entry name" value="YVTN repeat-like/Quinoprotein amine dehydrogenase"/>
    <property type="match status" value="2"/>
</dbReference>
<dbReference type="RefSeq" id="XP_017036537.1">
    <property type="nucleotide sequence ID" value="XM_017181048.3"/>
</dbReference>
<keyword evidence="4" id="KW-0819">tRNA processing</keyword>
<dbReference type="OrthoDB" id="5594999at2759"/>
<name>A0A6P4J571_DROKI</name>
<keyword evidence="3 8" id="KW-0853">WD repeat</keyword>
<dbReference type="SMART" id="SM00320">
    <property type="entry name" value="WD40"/>
    <property type="match status" value="4"/>
</dbReference>
<evidence type="ECO:0000256" key="5">
    <source>
        <dbReference type="ARBA" id="ARBA00022737"/>
    </source>
</evidence>
<keyword evidence="2" id="KW-0963">Cytoplasm</keyword>
<dbReference type="InterPro" id="IPR051973">
    <property type="entry name" value="tRNA_Anticodon_Mtase-Reg"/>
</dbReference>
<dbReference type="AlphaFoldDB" id="A0A6P4J571"/>
<dbReference type="GeneID" id="108084709"/>
<comment type="subcellular location">
    <subcellularLocation>
        <location evidence="1">Cytoplasm</location>
    </subcellularLocation>
</comment>
<dbReference type="InterPro" id="IPR001680">
    <property type="entry name" value="WD40_rpt"/>
</dbReference>
<dbReference type="PROSITE" id="PS50294">
    <property type="entry name" value="WD_REPEATS_REGION"/>
    <property type="match status" value="1"/>
</dbReference>
<organism evidence="9 10">
    <name type="scientific">Drosophila kikkawai</name>
    <name type="common">Fruit fly</name>
    <dbReference type="NCBI Taxonomy" id="30033"/>
    <lineage>
        <taxon>Eukaryota</taxon>
        <taxon>Metazoa</taxon>
        <taxon>Ecdysozoa</taxon>
        <taxon>Arthropoda</taxon>
        <taxon>Hexapoda</taxon>
        <taxon>Insecta</taxon>
        <taxon>Pterygota</taxon>
        <taxon>Neoptera</taxon>
        <taxon>Endopterygota</taxon>
        <taxon>Diptera</taxon>
        <taxon>Brachycera</taxon>
        <taxon>Muscomorpha</taxon>
        <taxon>Ephydroidea</taxon>
        <taxon>Drosophilidae</taxon>
        <taxon>Drosophila</taxon>
        <taxon>Sophophora</taxon>
    </lineage>
</organism>
<evidence type="ECO:0000256" key="7">
    <source>
        <dbReference type="ARBA" id="ARBA00040154"/>
    </source>
</evidence>
<dbReference type="Pfam" id="PF00400">
    <property type="entry name" value="WD40"/>
    <property type="match status" value="2"/>
</dbReference>
<evidence type="ECO:0000256" key="8">
    <source>
        <dbReference type="PROSITE-ProRule" id="PRU00221"/>
    </source>
</evidence>
<keyword evidence="5" id="KW-0677">Repeat</keyword>
<sequence length="991" mass="111202">MVLISDSLGLYVSPNCVLAGHGNQAVLYSSNKKVKLPTGLRKGKVHGFALSPVNHLQDLVLIFSENEYSIILHSRSKANDQFQLVFEGETKDWINAAKFLLGDNAKDKKTFVLHLAHSALLYLEFDLTSHADCRPLELARCSESSILYCTRLHGERFQDLAIISGNAFGELLVWQTQSPIDAKAGAFVKTYPLLLRLQAHNGVIFSIDFHMTSQLLVTTSDDRSVKFWQIQKVEGWQTAKIKPLFSCFGHSSRVMCAVIFEAGGQAYVASGGEDSYVCVWSLCGDLLLKRRQHSGLPIWRLGFREEDYTLYSTSSSGNLAAESLEELFGGHKSAAHMLSHIDGAATDEFIRSVKFLGDQLIVGLTSLNRLYYMRVSQDKWQQVDRDFPTYERTVLEVSGHIIATCGQRRMTIYRHNARDNAFDRVFDGETGLTGTIRSFHFLSKDLYLASDDLGNCQSLKAHDLSLDSPVELGKYREAWLTAALLISERYLLLGDRRGHVMLYCRCSHQNTFSLKATLKHLHGKMGTNFFKLLRADEATAYVLSGGHEPLLKYLHLGLAECTLAVGQRESVPLSWVEASPRRDVVLGFNDDHIVAWSRRYDVLAQLACGGGHRCWDYRLADDDGLAILFVKRKRVFLYRQPLYHRIARDMAKLELNSWHTRNCNSARLLAHGEESQPLIVSAGDDNVIKVTKVVADTLLHCAEVHSHVSTVRCLQALRLASSRNSTTWLIFSVGGRSLLCINQLTVNAGDNQCLVTELCTQALQKSSSVEARLMAIDVAQEEAAAYFSLYVAVADGEIRHYRWHLDTPSEPLLQSAVDIEGCPLTLQWIKSRGIVLITTTGGEVYGFDRTLTTKYLQLRLHVTGINTIDTCLDARQPQRLHILSGGDDENIKYTVLDLDSMTVAYKREFLDLHNAQVNALSIHCSEGESEAESAMFAFTCGIDKQIFRIDLRTHEHKRVGHSSIADIKGMLIDKQRRQMYFYGSGFEIVEL</sequence>
<evidence type="ECO:0000256" key="3">
    <source>
        <dbReference type="ARBA" id="ARBA00022574"/>
    </source>
</evidence>
<dbReference type="InterPro" id="IPR036322">
    <property type="entry name" value="WD40_repeat_dom_sf"/>
</dbReference>
<accession>A0A6P4J571</accession>
<comment type="similarity">
    <text evidence="6">Belongs to the WD repeat WDR6 family.</text>
</comment>
<dbReference type="GO" id="GO:0030488">
    <property type="term" value="P:tRNA methylation"/>
    <property type="evidence" value="ECO:0007669"/>
    <property type="project" value="TreeGrafter"/>
</dbReference>
<feature type="repeat" description="WD" evidence="8">
    <location>
        <begin position="197"/>
        <end position="231"/>
    </location>
</feature>
<dbReference type="PANTHER" id="PTHR14344:SF3">
    <property type="entry name" value="WD REPEAT-CONTAINING PROTEIN 6"/>
    <property type="match status" value="1"/>
</dbReference>
<keyword evidence="9" id="KW-1185">Reference proteome</keyword>
<dbReference type="OMA" id="IIVWSCF"/>
<dbReference type="Proteomes" id="UP001652661">
    <property type="component" value="Chromosome X"/>
</dbReference>
<dbReference type="SUPFAM" id="SSF50978">
    <property type="entry name" value="WD40 repeat-like"/>
    <property type="match status" value="3"/>
</dbReference>
<protein>
    <recommendedName>
        <fullName evidence="7">tRNA (34-2'-O)-methyltransferase regulator WDR6</fullName>
    </recommendedName>
</protein>
<dbReference type="InterPro" id="IPR015943">
    <property type="entry name" value="WD40/YVTN_repeat-like_dom_sf"/>
</dbReference>